<evidence type="ECO:0000313" key="3">
    <source>
        <dbReference type="Proteomes" id="UP001610563"/>
    </source>
</evidence>
<evidence type="ECO:0000256" key="1">
    <source>
        <dbReference type="SAM" id="MobiDB-lite"/>
    </source>
</evidence>
<gene>
    <name evidence="2" type="ORF">BJX66DRAFT_345559</name>
</gene>
<keyword evidence="3" id="KW-1185">Reference proteome</keyword>
<accession>A0ABR4FHM8</accession>
<reference evidence="2 3" key="1">
    <citation type="submission" date="2024-07" db="EMBL/GenBank/DDBJ databases">
        <title>Section-level genome sequencing and comparative genomics of Aspergillus sections Usti and Cavernicolus.</title>
        <authorList>
            <consortium name="Lawrence Berkeley National Laboratory"/>
            <person name="Nybo J.L."/>
            <person name="Vesth T.C."/>
            <person name="Theobald S."/>
            <person name="Frisvad J.C."/>
            <person name="Larsen T.O."/>
            <person name="Kjaerboelling I."/>
            <person name="Rothschild-Mancinelli K."/>
            <person name="Lyhne E.K."/>
            <person name="Kogle M.E."/>
            <person name="Barry K."/>
            <person name="Clum A."/>
            <person name="Na H."/>
            <person name="Ledsgaard L."/>
            <person name="Lin J."/>
            <person name="Lipzen A."/>
            <person name="Kuo A."/>
            <person name="Riley R."/>
            <person name="Mondo S."/>
            <person name="Labutti K."/>
            <person name="Haridas S."/>
            <person name="Pangalinan J."/>
            <person name="Salamov A.A."/>
            <person name="Simmons B.A."/>
            <person name="Magnuson J.K."/>
            <person name="Chen J."/>
            <person name="Drula E."/>
            <person name="Henrissat B."/>
            <person name="Wiebenga A."/>
            <person name="Lubbers R.J."/>
            <person name="Gomes A.C."/>
            <person name="Makela M.R."/>
            <person name="Stajich J."/>
            <person name="Grigoriev I.V."/>
            <person name="Mortensen U.H."/>
            <person name="De Vries R.P."/>
            <person name="Baker S.E."/>
            <person name="Andersen M.R."/>
        </authorList>
    </citation>
    <scope>NUCLEOTIDE SEQUENCE [LARGE SCALE GENOMIC DNA]</scope>
    <source>
        <strain evidence="2 3">CBS 209.92</strain>
    </source>
</reference>
<feature type="compositionally biased region" description="Acidic residues" evidence="1">
    <location>
        <begin position="113"/>
        <end position="126"/>
    </location>
</feature>
<dbReference type="EMBL" id="JBFTWV010000332">
    <property type="protein sequence ID" value="KAL2782748.1"/>
    <property type="molecule type" value="Genomic_DNA"/>
</dbReference>
<sequence length="303" mass="32878">MRSRYQELSAGQPVVQATESRDQVPPPSNVSYRIGRVFDPGNPSCTLATQVILRGGISETGMPWSANLGALLEFDEKTYYLTTANYFLGPQNEEDDHDPELDDECELGAFSDFEPDDEDPDEEPDENSARVPPCVSQPLESTSSLATAFTDRIIDGPNIVSKELNFALIETVEADGQMTHLPRVSQNNVGAIKHLVGNATVTTVTGSGRRLQGILSKRSGWFRLPGATGFVKGFQVQFEDRLLPRDAGSIVRDSTTEVAYGHVIAIGGHQGHIAIIIPTAAVLDHLKSMMSEPQGQQTTPEGL</sequence>
<organism evidence="2 3">
    <name type="scientific">Aspergillus keveii</name>
    <dbReference type="NCBI Taxonomy" id="714993"/>
    <lineage>
        <taxon>Eukaryota</taxon>
        <taxon>Fungi</taxon>
        <taxon>Dikarya</taxon>
        <taxon>Ascomycota</taxon>
        <taxon>Pezizomycotina</taxon>
        <taxon>Eurotiomycetes</taxon>
        <taxon>Eurotiomycetidae</taxon>
        <taxon>Eurotiales</taxon>
        <taxon>Aspergillaceae</taxon>
        <taxon>Aspergillus</taxon>
        <taxon>Aspergillus subgen. Nidulantes</taxon>
    </lineage>
</organism>
<feature type="region of interest" description="Disordered" evidence="1">
    <location>
        <begin position="110"/>
        <end position="139"/>
    </location>
</feature>
<proteinExistence type="predicted"/>
<feature type="region of interest" description="Disordered" evidence="1">
    <location>
        <begin position="1"/>
        <end position="27"/>
    </location>
</feature>
<comment type="caution">
    <text evidence="2">The sequence shown here is derived from an EMBL/GenBank/DDBJ whole genome shotgun (WGS) entry which is preliminary data.</text>
</comment>
<protein>
    <submittedName>
        <fullName evidence="2">Uncharacterized protein</fullName>
    </submittedName>
</protein>
<evidence type="ECO:0000313" key="2">
    <source>
        <dbReference type="EMBL" id="KAL2782748.1"/>
    </source>
</evidence>
<name>A0ABR4FHM8_9EURO</name>
<dbReference type="Proteomes" id="UP001610563">
    <property type="component" value="Unassembled WGS sequence"/>
</dbReference>